<reference evidence="3 4" key="1">
    <citation type="submission" date="2017-08" db="EMBL/GenBank/DDBJ databases">
        <title>Substantial Increase in Enzyme Production by Combined Drug-Resistance Mutations in Paenibacillus agaridevorans.</title>
        <authorList>
            <person name="Tanaka Y."/>
            <person name="Funane K."/>
            <person name="Hosaka T."/>
            <person name="Shiwa Y."/>
            <person name="Fujita N."/>
            <person name="Miyazaki T."/>
            <person name="Yoshikawa H."/>
            <person name="Murakami K."/>
            <person name="Kasahara K."/>
            <person name="Inaoka T."/>
            <person name="Hiraga Y."/>
            <person name="Ochi K."/>
        </authorList>
    </citation>
    <scope>NUCLEOTIDE SEQUENCE [LARGE SCALE GENOMIC DNA]</scope>
    <source>
        <strain evidence="3 4">T-3040</strain>
    </source>
</reference>
<feature type="transmembrane region" description="Helical" evidence="1">
    <location>
        <begin position="16"/>
        <end position="38"/>
    </location>
</feature>
<evidence type="ECO:0000256" key="1">
    <source>
        <dbReference type="SAM" id="Phobius"/>
    </source>
</evidence>
<comment type="caution">
    <text evidence="3">The sequence shown here is derived from an EMBL/GenBank/DDBJ whole genome shotgun (WGS) entry which is preliminary data.</text>
</comment>
<evidence type="ECO:0000313" key="4">
    <source>
        <dbReference type="Proteomes" id="UP000245202"/>
    </source>
</evidence>
<organism evidence="3 4">
    <name type="scientific">Paenibacillus agaridevorans</name>
    <dbReference type="NCBI Taxonomy" id="171404"/>
    <lineage>
        <taxon>Bacteria</taxon>
        <taxon>Bacillati</taxon>
        <taxon>Bacillota</taxon>
        <taxon>Bacilli</taxon>
        <taxon>Bacillales</taxon>
        <taxon>Paenibacillaceae</taxon>
        <taxon>Paenibacillus</taxon>
    </lineage>
</organism>
<protein>
    <recommendedName>
        <fullName evidence="2">Phosphodiester glycosidase domain-containing protein</fullName>
    </recommendedName>
</protein>
<keyword evidence="1" id="KW-0472">Membrane</keyword>
<accession>A0A2R5ERT7</accession>
<keyword evidence="1" id="KW-1133">Transmembrane helix</keyword>
<keyword evidence="4" id="KW-1185">Reference proteome</keyword>
<dbReference type="AlphaFoldDB" id="A0A2R5ERT7"/>
<sequence>MNHEAGTPPGSRRKQIVIVVSVFIAVIAVAAIIFMLLVQSLNQKSEQKNNVLDSVAGYTYLAAEATNGLKLHILKTKPSNVTLEVISNNVTLSGKAGVNGGFFYGTDLMSLAVVGGHPVNGAKSDYGSGWENMKYARGTLVWDGKSDSLSVQVVRQSTELKIKDVERFWAQGGISMSLGDDAGWQAQTLAEAAPFPDDLRLRSGAVYDDKGFLYLIVSETPGTLESFRDGIKELLDDQGLVDGIFLDGDGSSQLLSKEAALPGDNRPVVQMIRIMK</sequence>
<evidence type="ECO:0000259" key="2">
    <source>
        <dbReference type="Pfam" id="PF09992"/>
    </source>
</evidence>
<dbReference type="Pfam" id="PF09992">
    <property type="entry name" value="NAGPA"/>
    <property type="match status" value="1"/>
</dbReference>
<feature type="domain" description="Phosphodiester glycosidase" evidence="2">
    <location>
        <begin position="96"/>
        <end position="272"/>
    </location>
</feature>
<dbReference type="InterPro" id="IPR018711">
    <property type="entry name" value="NAGPA"/>
</dbReference>
<name>A0A2R5ERT7_9BACL</name>
<dbReference type="Proteomes" id="UP000245202">
    <property type="component" value="Unassembled WGS sequence"/>
</dbReference>
<keyword evidence="1" id="KW-0812">Transmembrane</keyword>
<dbReference type="EMBL" id="BDQX01000230">
    <property type="protein sequence ID" value="GBG09402.1"/>
    <property type="molecule type" value="Genomic_DNA"/>
</dbReference>
<proteinExistence type="predicted"/>
<dbReference type="RefSeq" id="WP_108994143.1">
    <property type="nucleotide sequence ID" value="NZ_BDQX01000230.1"/>
</dbReference>
<gene>
    <name evidence="3" type="ORF">PAT3040_04047</name>
</gene>
<evidence type="ECO:0000313" key="3">
    <source>
        <dbReference type="EMBL" id="GBG09402.1"/>
    </source>
</evidence>